<evidence type="ECO:0000256" key="1">
    <source>
        <dbReference type="SAM" id="Phobius"/>
    </source>
</evidence>
<keyword evidence="3" id="KW-1185">Reference proteome</keyword>
<dbReference type="Proteomes" id="UP001211249">
    <property type="component" value="Unassembled WGS sequence"/>
</dbReference>
<protein>
    <submittedName>
        <fullName evidence="2">Uncharacterized protein</fullName>
    </submittedName>
</protein>
<feature type="transmembrane region" description="Helical" evidence="1">
    <location>
        <begin position="48"/>
        <end position="66"/>
    </location>
</feature>
<feature type="transmembrane region" description="Helical" evidence="1">
    <location>
        <begin position="18"/>
        <end position="36"/>
    </location>
</feature>
<sequence length="82" mass="9385">MTREQGTGNREQGTGNRFWATLLFVTCVGFFPLTYLKTLMIQSNITSLPLTSVFSVPLWLDLSVSYSTKPKYRKMAILNIKY</sequence>
<accession>A0ABT5AHG6</accession>
<keyword evidence="1" id="KW-0472">Membrane</keyword>
<name>A0ABT5AHG6_9CYAN</name>
<organism evidence="2 3">
    <name type="scientific">Dolichospermum planctonicum CS-1226</name>
    <dbReference type="NCBI Taxonomy" id="3021751"/>
    <lineage>
        <taxon>Bacteria</taxon>
        <taxon>Bacillati</taxon>
        <taxon>Cyanobacteriota</taxon>
        <taxon>Cyanophyceae</taxon>
        <taxon>Nostocales</taxon>
        <taxon>Aphanizomenonaceae</taxon>
        <taxon>Dolichospermum</taxon>
        <taxon>Dolichospermum planctonicum</taxon>
    </lineage>
</organism>
<comment type="caution">
    <text evidence="2">The sequence shown here is derived from an EMBL/GenBank/DDBJ whole genome shotgun (WGS) entry which is preliminary data.</text>
</comment>
<reference evidence="2 3" key="1">
    <citation type="submission" date="2023-01" db="EMBL/GenBank/DDBJ databases">
        <title>Genomes from the Australian National Cyanobacteria Reference Collection.</title>
        <authorList>
            <person name="Willis A."/>
            <person name="Lee E.M.F."/>
        </authorList>
    </citation>
    <scope>NUCLEOTIDE SEQUENCE [LARGE SCALE GENOMIC DNA]</scope>
    <source>
        <strain evidence="2 3">CS-1226</strain>
    </source>
</reference>
<evidence type="ECO:0000313" key="3">
    <source>
        <dbReference type="Proteomes" id="UP001211249"/>
    </source>
</evidence>
<proteinExistence type="predicted"/>
<evidence type="ECO:0000313" key="2">
    <source>
        <dbReference type="EMBL" id="MDB9536733.1"/>
    </source>
</evidence>
<gene>
    <name evidence="2" type="ORF">PN451_13010</name>
</gene>
<dbReference type="EMBL" id="JAQMUC010000070">
    <property type="protein sequence ID" value="MDB9536733.1"/>
    <property type="molecule type" value="Genomic_DNA"/>
</dbReference>
<keyword evidence="1" id="KW-1133">Transmembrane helix</keyword>
<keyword evidence="1" id="KW-0812">Transmembrane</keyword>